<evidence type="ECO:0000313" key="2">
    <source>
        <dbReference type="Proteomes" id="UP000265798"/>
    </source>
</evidence>
<name>A0A396ZDZ1_9LEPT</name>
<dbReference type="Proteomes" id="UP000265798">
    <property type="component" value="Unassembled WGS sequence"/>
</dbReference>
<proteinExistence type="predicted"/>
<protein>
    <submittedName>
        <fullName evidence="1">Uncharacterized protein</fullName>
    </submittedName>
</protein>
<dbReference type="AlphaFoldDB" id="A0A396ZDZ1"/>
<reference evidence="2" key="1">
    <citation type="submission" date="2018-05" db="EMBL/GenBank/DDBJ databases">
        <title>Leptospira yasudae sp. nov. and Leptospira stimsonii sp. nov., two pathogenic species of the genus Leptospira isolated from environmental sources.</title>
        <authorList>
            <person name="Casanovas-Massana A."/>
            <person name="Hamond C."/>
            <person name="Santos L.A."/>
            <person name="Hacker K.P."/>
            <person name="Balassiano I."/>
            <person name="Medeiros M.A."/>
            <person name="Reis M.G."/>
            <person name="Ko A.I."/>
            <person name="Wunder E.A."/>
        </authorList>
    </citation>
    <scope>NUCLEOTIDE SEQUENCE [LARGE SCALE GENOMIC DNA]</scope>
    <source>
        <strain evidence="2">Yale</strain>
    </source>
</reference>
<comment type="caution">
    <text evidence="1">The sequence shown here is derived from an EMBL/GenBank/DDBJ whole genome shotgun (WGS) entry which is preliminary data.</text>
</comment>
<sequence length="71" mass="8079">MANVPLSCKNSEIGPVSIPIFSIARNRGSIHERLDSKTTLRNRISVFKILSMILQRNGEGSFDLHFLYKNF</sequence>
<accession>A0A396ZDZ1</accession>
<gene>
    <name evidence="1" type="ORF">DLM75_01415</name>
</gene>
<evidence type="ECO:0000313" key="1">
    <source>
        <dbReference type="EMBL" id="RHX91926.1"/>
    </source>
</evidence>
<dbReference type="EMBL" id="QHCT01000001">
    <property type="protein sequence ID" value="RHX91926.1"/>
    <property type="molecule type" value="Genomic_DNA"/>
</dbReference>
<organism evidence="1 2">
    <name type="scientific">Leptospira stimsonii</name>
    <dbReference type="NCBI Taxonomy" id="2202203"/>
    <lineage>
        <taxon>Bacteria</taxon>
        <taxon>Pseudomonadati</taxon>
        <taxon>Spirochaetota</taxon>
        <taxon>Spirochaetia</taxon>
        <taxon>Leptospirales</taxon>
        <taxon>Leptospiraceae</taxon>
        <taxon>Leptospira</taxon>
    </lineage>
</organism>